<name>A0A1W0BAN5_9NOCA</name>
<dbReference type="OrthoDB" id="9773478at2"/>
<dbReference type="PANTHER" id="PTHR30292:SF0">
    <property type="entry name" value="5-OXOPROLINASE SUBUNIT A"/>
    <property type="match status" value="1"/>
</dbReference>
<organism evidence="1 2">
    <name type="scientific">Nocardia donostiensis</name>
    <dbReference type="NCBI Taxonomy" id="1538463"/>
    <lineage>
        <taxon>Bacteria</taxon>
        <taxon>Bacillati</taxon>
        <taxon>Actinomycetota</taxon>
        <taxon>Actinomycetes</taxon>
        <taxon>Mycobacteriales</taxon>
        <taxon>Nocardiaceae</taxon>
        <taxon>Nocardia</taxon>
    </lineage>
</organism>
<protein>
    <submittedName>
        <fullName evidence="1">Uncharacterized protein</fullName>
    </submittedName>
</protein>
<dbReference type="PANTHER" id="PTHR30292">
    <property type="entry name" value="UNCHARACTERIZED PROTEIN YBGL-RELATED"/>
    <property type="match status" value="1"/>
</dbReference>
<accession>A0A1W0BAN5</accession>
<keyword evidence="2" id="KW-1185">Reference proteome</keyword>
<evidence type="ECO:0000313" key="1">
    <source>
        <dbReference type="EMBL" id="ONM46787.1"/>
    </source>
</evidence>
<gene>
    <name evidence="1" type="ORF">B0T46_21295</name>
</gene>
<dbReference type="InterPro" id="IPR005501">
    <property type="entry name" value="LamB/YcsF/PxpA-like"/>
</dbReference>
<dbReference type="RefSeq" id="WP_077120167.1">
    <property type="nucleotide sequence ID" value="NZ_LOKT01000003.1"/>
</dbReference>
<dbReference type="GO" id="GO:0005975">
    <property type="term" value="P:carbohydrate metabolic process"/>
    <property type="evidence" value="ECO:0007669"/>
    <property type="project" value="InterPro"/>
</dbReference>
<proteinExistence type="predicted"/>
<dbReference type="AlphaFoldDB" id="A0A1W0BAN5"/>
<dbReference type="STRING" id="1538463.B0T36_05695"/>
<evidence type="ECO:0000313" key="2">
    <source>
        <dbReference type="Proteomes" id="UP000188836"/>
    </source>
</evidence>
<dbReference type="Pfam" id="PF03746">
    <property type="entry name" value="LamB_YcsF"/>
    <property type="match status" value="1"/>
</dbReference>
<reference evidence="1 2" key="1">
    <citation type="journal article" date="2016" name="Antonie Van Leeuwenhoek">
        <title>Nocardia donostiensis sp. nov., isolated from human respiratory specimens.</title>
        <authorList>
            <person name="Ercibengoa M."/>
            <person name="Bell M."/>
            <person name="Marimon J.M."/>
            <person name="Humrighouse B."/>
            <person name="Klenk H.P."/>
            <person name="Potter G."/>
            <person name="Perez-Trallero E."/>
        </authorList>
    </citation>
    <scope>NUCLEOTIDE SEQUENCE [LARGE SCALE GENOMIC DNA]</scope>
    <source>
        <strain evidence="1 2">X1655</strain>
    </source>
</reference>
<comment type="caution">
    <text evidence="1">The sequence shown here is derived from an EMBL/GenBank/DDBJ whole genome shotgun (WGS) entry which is preliminary data.</text>
</comment>
<dbReference type="SUPFAM" id="SSF88713">
    <property type="entry name" value="Glycoside hydrolase/deacetylase"/>
    <property type="match status" value="1"/>
</dbReference>
<dbReference type="Proteomes" id="UP000188836">
    <property type="component" value="Unassembled WGS sequence"/>
</dbReference>
<dbReference type="NCBIfam" id="NF003814">
    <property type="entry name" value="PRK05406.1-3"/>
    <property type="match status" value="1"/>
</dbReference>
<dbReference type="InterPro" id="IPR011330">
    <property type="entry name" value="Glyco_hydro/deAcase_b/a-brl"/>
</dbReference>
<dbReference type="EMBL" id="MUMY01000020">
    <property type="protein sequence ID" value="ONM46787.1"/>
    <property type="molecule type" value="Genomic_DNA"/>
</dbReference>
<dbReference type="CDD" id="cd10787">
    <property type="entry name" value="LamB_YcsF_like"/>
    <property type="match status" value="1"/>
</dbReference>
<dbReference type="Gene3D" id="3.20.20.370">
    <property type="entry name" value="Glycoside hydrolase/deacetylase"/>
    <property type="match status" value="1"/>
</dbReference>
<sequence>MSTPSVHLDTDIGEGFGVWGNIDEAALMDHVSAANIACGFHAGDPDILRRTTCLAAERGVSVGAQVSYRDLVGFGRRFIDVERSTLVNEIVYQIGALQAFARIAGTEVTYVKAHGALYNVAADHAEHASAIVEAVEIVDPTLPLLCQYGTEVWERAVDRGIVPIAEMFVDRGYTATGRLVSRKHPGALLTDTDVAARRSVSMVARREVTSVDGERVTVAPPEATALALCVHSDTPGALAMARATKAALLESGFPIAPIGRRR</sequence>